<accession>A0AAE3QDM2</accession>
<feature type="transmembrane region" description="Helical" evidence="7">
    <location>
        <begin position="132"/>
        <end position="155"/>
    </location>
</feature>
<feature type="transmembrane region" description="Helical" evidence="7">
    <location>
        <begin position="353"/>
        <end position="382"/>
    </location>
</feature>
<comment type="caution">
    <text evidence="9">The sequence shown here is derived from an EMBL/GenBank/DDBJ whole genome shotgun (WGS) entry which is preliminary data.</text>
</comment>
<dbReference type="NCBIfam" id="TIGR00786">
    <property type="entry name" value="dctM"/>
    <property type="match status" value="1"/>
</dbReference>
<comment type="subcellular location">
    <subcellularLocation>
        <location evidence="1 7">Cell inner membrane</location>
        <topology evidence="1 7">Multi-pass membrane protein</topology>
    </subcellularLocation>
</comment>
<comment type="subunit">
    <text evidence="7">The complex comprises the extracytoplasmic solute receptor protein and the two transmembrane proteins.</text>
</comment>
<comment type="similarity">
    <text evidence="7">Belongs to the TRAP transporter large permease family.</text>
</comment>
<keyword evidence="6 7" id="KW-0472">Membrane</keyword>
<keyword evidence="5 7" id="KW-1133">Transmembrane helix</keyword>
<keyword evidence="2" id="KW-1003">Cell membrane</keyword>
<evidence type="ECO:0000256" key="7">
    <source>
        <dbReference type="RuleBase" id="RU369079"/>
    </source>
</evidence>
<dbReference type="RefSeq" id="WP_311786979.1">
    <property type="nucleotide sequence ID" value="NZ_JALDYY010000007.1"/>
</dbReference>
<evidence type="ECO:0000256" key="4">
    <source>
        <dbReference type="ARBA" id="ARBA00022692"/>
    </source>
</evidence>
<keyword evidence="4 7" id="KW-0812">Transmembrane</keyword>
<feature type="transmembrane region" description="Helical" evidence="7">
    <location>
        <begin position="313"/>
        <end position="341"/>
    </location>
</feature>
<dbReference type="GO" id="GO:0022857">
    <property type="term" value="F:transmembrane transporter activity"/>
    <property type="evidence" value="ECO:0007669"/>
    <property type="project" value="UniProtKB-UniRule"/>
</dbReference>
<dbReference type="EMBL" id="JALDYZ010000010">
    <property type="protein sequence ID" value="MDI7923872.1"/>
    <property type="molecule type" value="Genomic_DNA"/>
</dbReference>
<evidence type="ECO:0000256" key="5">
    <source>
        <dbReference type="ARBA" id="ARBA00022989"/>
    </source>
</evidence>
<feature type="transmembrane region" description="Helical" evidence="7">
    <location>
        <begin position="239"/>
        <end position="255"/>
    </location>
</feature>
<feature type="transmembrane region" description="Helical" evidence="7">
    <location>
        <begin position="45"/>
        <end position="63"/>
    </location>
</feature>
<keyword evidence="10" id="KW-1185">Reference proteome</keyword>
<dbReference type="PANTHER" id="PTHR33362">
    <property type="entry name" value="SIALIC ACID TRAP TRANSPORTER PERMEASE PROTEIN SIAT-RELATED"/>
    <property type="match status" value="1"/>
</dbReference>
<protein>
    <recommendedName>
        <fullName evidence="7">TRAP transporter large permease protein</fullName>
    </recommendedName>
</protein>
<evidence type="ECO:0000256" key="2">
    <source>
        <dbReference type="ARBA" id="ARBA00022475"/>
    </source>
</evidence>
<dbReference type="Proteomes" id="UP001161580">
    <property type="component" value="Unassembled WGS sequence"/>
</dbReference>
<dbReference type="InterPro" id="IPR004681">
    <property type="entry name" value="TRAP_DctM"/>
</dbReference>
<comment type="caution">
    <text evidence="7">Lacks conserved residue(s) required for the propagation of feature annotation.</text>
</comment>
<evidence type="ECO:0000313" key="9">
    <source>
        <dbReference type="EMBL" id="MDI7923872.1"/>
    </source>
</evidence>
<evidence type="ECO:0000259" key="8">
    <source>
        <dbReference type="Pfam" id="PF06808"/>
    </source>
</evidence>
<dbReference type="GO" id="GO:0005886">
    <property type="term" value="C:plasma membrane"/>
    <property type="evidence" value="ECO:0007669"/>
    <property type="project" value="UniProtKB-SubCell"/>
</dbReference>
<dbReference type="Pfam" id="PF06808">
    <property type="entry name" value="DctM"/>
    <property type="match status" value="1"/>
</dbReference>
<comment type="function">
    <text evidence="7">Part of the tripartite ATP-independent periplasmic (TRAP) transport system.</text>
</comment>
<name>A0AAE3QDM2_9HYPH</name>
<feature type="transmembrane region" description="Helical" evidence="7">
    <location>
        <begin position="288"/>
        <end position="306"/>
    </location>
</feature>
<proteinExistence type="inferred from homology"/>
<gene>
    <name evidence="9" type="ORF">MRS75_17510</name>
</gene>
<feature type="domain" description="TRAP C4-dicarboxylate transport system permease DctM subunit" evidence="8">
    <location>
        <begin position="9"/>
        <end position="413"/>
    </location>
</feature>
<feature type="transmembrane region" description="Helical" evidence="7">
    <location>
        <begin position="394"/>
        <end position="414"/>
    </location>
</feature>
<reference evidence="9" key="1">
    <citation type="submission" date="2022-03" db="EMBL/GenBank/DDBJ databases">
        <title>Fererhizobium litorale gen. nov., sp. nov., isolated from sandy sediments of the Sea of Japan seashore.</title>
        <authorList>
            <person name="Romanenko L."/>
            <person name="Kurilenko V."/>
            <person name="Otstavnykh N."/>
            <person name="Svetashev V."/>
            <person name="Tekutyeva L."/>
            <person name="Isaeva M."/>
            <person name="Mikhailov V."/>
        </authorList>
    </citation>
    <scope>NUCLEOTIDE SEQUENCE</scope>
    <source>
        <strain evidence="9">KMM 9576</strain>
    </source>
</reference>
<keyword evidence="7" id="KW-0813">Transport</keyword>
<dbReference type="AlphaFoldDB" id="A0AAE3QDM2"/>
<dbReference type="PANTHER" id="PTHR33362:SF2">
    <property type="entry name" value="TRAP TRANSPORTER LARGE PERMEASE PROTEIN"/>
    <property type="match status" value="1"/>
</dbReference>
<organism evidence="9 10">
    <name type="scientific">Ferirhizobium litorale</name>
    <dbReference type="NCBI Taxonomy" id="2927786"/>
    <lineage>
        <taxon>Bacteria</taxon>
        <taxon>Pseudomonadati</taxon>
        <taxon>Pseudomonadota</taxon>
        <taxon>Alphaproteobacteria</taxon>
        <taxon>Hyphomicrobiales</taxon>
        <taxon>Rhizobiaceae</taxon>
        <taxon>Ferirhizobium</taxon>
    </lineage>
</organism>
<sequence>MFWVALLSMALLLGGVPIAMALGLGGTLGVWLAGIPLQVIVTRFFSGVDSFVFLAMPFYILAAEIMNRSGITTRLIYLSSIFTGRLPGGTAYTNVGTSVLFAGISGSAVADASALGRFFMTVMPKEGYTKEYSAAVTAASSIIGPIIPPSGLAIIMAAVTGLSVVDLFVAGVVPGVLFGLACAVVILLKSIRSGLPTSIVTVKREELPKLLLEGTAVMLLPFIIVGGMVTGAFTATEGGGIAVFAATLLGLFLFRSINLADLWGALIVSARASATIYLLVAAASILSYALNLLGIGAMVTAAAPYFQGNPMLFLVGVMILMLILGLFLDIGAALLIFVPLVMPTVIQLGIDPIQAAMVIILSLAMGLITPPVGVVLFILMKIGNIRLTPLVRELFPFIIAEIVIILLLILFPSLSTWLPDLFR</sequence>
<keyword evidence="3 7" id="KW-0997">Cell inner membrane</keyword>
<dbReference type="PIRSF" id="PIRSF006066">
    <property type="entry name" value="HI0050"/>
    <property type="match status" value="1"/>
</dbReference>
<evidence type="ECO:0000256" key="6">
    <source>
        <dbReference type="ARBA" id="ARBA00023136"/>
    </source>
</evidence>
<feature type="transmembrane region" description="Helical" evidence="7">
    <location>
        <begin position="167"/>
        <end position="189"/>
    </location>
</feature>
<evidence type="ECO:0000256" key="3">
    <source>
        <dbReference type="ARBA" id="ARBA00022519"/>
    </source>
</evidence>
<evidence type="ECO:0000256" key="1">
    <source>
        <dbReference type="ARBA" id="ARBA00004429"/>
    </source>
</evidence>
<evidence type="ECO:0000313" key="10">
    <source>
        <dbReference type="Proteomes" id="UP001161580"/>
    </source>
</evidence>
<feature type="transmembrane region" description="Helical" evidence="7">
    <location>
        <begin position="210"/>
        <end position="233"/>
    </location>
</feature>
<feature type="transmembrane region" description="Helical" evidence="7">
    <location>
        <begin position="99"/>
        <end position="120"/>
    </location>
</feature>
<dbReference type="InterPro" id="IPR010656">
    <property type="entry name" value="DctM"/>
</dbReference>